<evidence type="ECO:0000313" key="5">
    <source>
        <dbReference type="Proteomes" id="UP000320390"/>
    </source>
</evidence>
<keyword evidence="2" id="KW-0472">Membrane</keyword>
<evidence type="ECO:0000256" key="1">
    <source>
        <dbReference type="SAM" id="MobiDB-lite"/>
    </source>
</evidence>
<dbReference type="InterPro" id="IPR036291">
    <property type="entry name" value="NAD(P)-bd_dom_sf"/>
</dbReference>
<feature type="region of interest" description="Disordered" evidence="1">
    <location>
        <begin position="491"/>
        <end position="511"/>
    </location>
</feature>
<dbReference type="GO" id="GO:0005737">
    <property type="term" value="C:cytoplasm"/>
    <property type="evidence" value="ECO:0007669"/>
    <property type="project" value="TreeGrafter"/>
</dbReference>
<evidence type="ECO:0000313" key="4">
    <source>
        <dbReference type="EMBL" id="QDV09372.1"/>
    </source>
</evidence>
<gene>
    <name evidence="4" type="ORF">Poly30_49300</name>
</gene>
<dbReference type="GO" id="GO:0004029">
    <property type="term" value="F:aldehyde dehydrogenase (NAD+) activity"/>
    <property type="evidence" value="ECO:0007669"/>
    <property type="project" value="TreeGrafter"/>
</dbReference>
<dbReference type="PANTHER" id="PTHR48079">
    <property type="entry name" value="PROTEIN YEEZ"/>
    <property type="match status" value="1"/>
</dbReference>
<feature type="domain" description="NAD(P)-binding" evidence="3">
    <location>
        <begin position="15"/>
        <end position="155"/>
    </location>
</feature>
<dbReference type="Pfam" id="PF13460">
    <property type="entry name" value="NAD_binding_10"/>
    <property type="match status" value="1"/>
</dbReference>
<evidence type="ECO:0000259" key="3">
    <source>
        <dbReference type="Pfam" id="PF13460"/>
    </source>
</evidence>
<sequence>MILVTLDTRPILVSGATGYIGGRLVPRLLEAGYHVRCVARSPRKLESRGWIRHPNVEVVEADLNDIDAIMRAAVGCRAAYYLVHSMQAAGSKYREVDRRLASNFVEACVSGGVERMLYLGGLGETGDDLSEHLSSRREVEQILGASSVPLTVFRAAMIIGSGSASFEILRYLVERLPLMITPRWVVTRCQPIAVRNVLAYLIGALDAPETAGRTLDIGGPDVVTYLDLMNTMAKARGLPRRRVLAIPLLTPRLSSAWIHLVTPVSARMARPLAEGLRNEVVCRNDDAAGLIPQALLTVQEAIDAALLRTDEQDVETSWSAAGPIPGDPGWAGGEVFRDTWTVLVASSEAAAFKAICRVGGGHGYYALDWLWRVRGWMDRLVGGPGLRRGRRDPENVAFGEALDFWRVTGIEAPEHLALRAEMKVPGEALLEFHVEPADDEAADGESDRLVRVVQTASFIPRGLFGLIYWYAVLPLHGFVFRGMLRGIRKNAEKEVHPSGRPKAWRDPKVHSIRPEQRWRRLTPGTALGAALAPPRSSE</sequence>
<keyword evidence="4" id="KW-0413">Isomerase</keyword>
<dbReference type="GO" id="GO:0016853">
    <property type="term" value="F:isomerase activity"/>
    <property type="evidence" value="ECO:0007669"/>
    <property type="project" value="UniProtKB-KW"/>
</dbReference>
<dbReference type="CDD" id="cd05245">
    <property type="entry name" value="SDR_a2"/>
    <property type="match status" value="1"/>
</dbReference>
<keyword evidence="2" id="KW-1133">Transmembrane helix</keyword>
<dbReference type="Gene3D" id="3.40.50.720">
    <property type="entry name" value="NAD(P)-binding Rossmann-like Domain"/>
    <property type="match status" value="1"/>
</dbReference>
<protein>
    <submittedName>
        <fullName evidence="4">3 beta-hydroxysteroid dehydrogenase/Delta 5--&gt;4-isomerase</fullName>
    </submittedName>
</protein>
<proteinExistence type="predicted"/>
<dbReference type="RefSeq" id="WP_145203615.1">
    <property type="nucleotide sequence ID" value="NZ_CP036434.1"/>
</dbReference>
<name>A0A518EZ52_9BACT</name>
<feature type="transmembrane region" description="Helical" evidence="2">
    <location>
        <begin position="458"/>
        <end position="480"/>
    </location>
</feature>
<dbReference type="SUPFAM" id="SSF51735">
    <property type="entry name" value="NAD(P)-binding Rossmann-fold domains"/>
    <property type="match status" value="1"/>
</dbReference>
<dbReference type="AlphaFoldDB" id="A0A518EZ52"/>
<organism evidence="4 5">
    <name type="scientific">Saltatorellus ferox</name>
    <dbReference type="NCBI Taxonomy" id="2528018"/>
    <lineage>
        <taxon>Bacteria</taxon>
        <taxon>Pseudomonadati</taxon>
        <taxon>Planctomycetota</taxon>
        <taxon>Planctomycetia</taxon>
        <taxon>Planctomycetia incertae sedis</taxon>
        <taxon>Saltatorellus</taxon>
    </lineage>
</organism>
<dbReference type="OrthoDB" id="9774199at2"/>
<reference evidence="4 5" key="1">
    <citation type="submission" date="2019-02" db="EMBL/GenBank/DDBJ databases">
        <title>Deep-cultivation of Planctomycetes and their phenomic and genomic characterization uncovers novel biology.</title>
        <authorList>
            <person name="Wiegand S."/>
            <person name="Jogler M."/>
            <person name="Boedeker C."/>
            <person name="Pinto D."/>
            <person name="Vollmers J."/>
            <person name="Rivas-Marin E."/>
            <person name="Kohn T."/>
            <person name="Peeters S.H."/>
            <person name="Heuer A."/>
            <person name="Rast P."/>
            <person name="Oberbeckmann S."/>
            <person name="Bunk B."/>
            <person name="Jeske O."/>
            <person name="Meyerdierks A."/>
            <person name="Storesund J.E."/>
            <person name="Kallscheuer N."/>
            <person name="Luecker S."/>
            <person name="Lage O.M."/>
            <person name="Pohl T."/>
            <person name="Merkel B.J."/>
            <person name="Hornburger P."/>
            <person name="Mueller R.-W."/>
            <person name="Bruemmer F."/>
            <person name="Labrenz M."/>
            <person name="Spormann A.M."/>
            <person name="Op den Camp H."/>
            <person name="Overmann J."/>
            <person name="Amann R."/>
            <person name="Jetten M.S.M."/>
            <person name="Mascher T."/>
            <person name="Medema M.H."/>
            <person name="Devos D.P."/>
            <person name="Kaster A.-K."/>
            <person name="Ovreas L."/>
            <person name="Rohde M."/>
            <person name="Galperin M.Y."/>
            <person name="Jogler C."/>
        </authorList>
    </citation>
    <scope>NUCLEOTIDE SEQUENCE [LARGE SCALE GENOMIC DNA]</scope>
    <source>
        <strain evidence="4 5">Poly30</strain>
    </source>
</reference>
<dbReference type="InterPro" id="IPR051783">
    <property type="entry name" value="NAD(P)-dependent_oxidoreduct"/>
</dbReference>
<evidence type="ECO:0000256" key="2">
    <source>
        <dbReference type="SAM" id="Phobius"/>
    </source>
</evidence>
<dbReference type="InterPro" id="IPR016040">
    <property type="entry name" value="NAD(P)-bd_dom"/>
</dbReference>
<keyword evidence="5" id="KW-1185">Reference proteome</keyword>
<dbReference type="EMBL" id="CP036434">
    <property type="protein sequence ID" value="QDV09372.1"/>
    <property type="molecule type" value="Genomic_DNA"/>
</dbReference>
<accession>A0A518EZ52</accession>
<dbReference type="PANTHER" id="PTHR48079:SF6">
    <property type="entry name" value="NAD(P)-BINDING DOMAIN-CONTAINING PROTEIN-RELATED"/>
    <property type="match status" value="1"/>
</dbReference>
<keyword evidence="2" id="KW-0812">Transmembrane</keyword>
<dbReference type="Proteomes" id="UP000320390">
    <property type="component" value="Chromosome"/>
</dbReference>
<dbReference type="Pfam" id="PF11066">
    <property type="entry name" value="DUF2867"/>
    <property type="match status" value="1"/>
</dbReference>
<dbReference type="InterPro" id="IPR021295">
    <property type="entry name" value="DUF2867"/>
</dbReference>